<evidence type="ECO:0000256" key="1">
    <source>
        <dbReference type="SAM" id="MobiDB-lite"/>
    </source>
</evidence>
<sequence length="59" mass="6811">MAYRVQILNKKALEKERKIEKQQFLSELRCATISTRLDPHASPHRRSTEDKANATSRAS</sequence>
<feature type="non-terminal residue" evidence="2">
    <location>
        <position position="59"/>
    </location>
</feature>
<name>A0A2P5BYD7_PARAD</name>
<feature type="region of interest" description="Disordered" evidence="1">
    <location>
        <begin position="34"/>
        <end position="59"/>
    </location>
</feature>
<dbReference type="AlphaFoldDB" id="A0A2P5BYD7"/>
<organism evidence="2 3">
    <name type="scientific">Parasponia andersonii</name>
    <name type="common">Sponia andersonii</name>
    <dbReference type="NCBI Taxonomy" id="3476"/>
    <lineage>
        <taxon>Eukaryota</taxon>
        <taxon>Viridiplantae</taxon>
        <taxon>Streptophyta</taxon>
        <taxon>Embryophyta</taxon>
        <taxon>Tracheophyta</taxon>
        <taxon>Spermatophyta</taxon>
        <taxon>Magnoliopsida</taxon>
        <taxon>eudicotyledons</taxon>
        <taxon>Gunneridae</taxon>
        <taxon>Pentapetalae</taxon>
        <taxon>rosids</taxon>
        <taxon>fabids</taxon>
        <taxon>Rosales</taxon>
        <taxon>Cannabaceae</taxon>
        <taxon>Parasponia</taxon>
    </lineage>
</organism>
<keyword evidence="3" id="KW-1185">Reference proteome</keyword>
<dbReference type="Proteomes" id="UP000237105">
    <property type="component" value="Unassembled WGS sequence"/>
</dbReference>
<evidence type="ECO:0000313" key="3">
    <source>
        <dbReference type="Proteomes" id="UP000237105"/>
    </source>
</evidence>
<accession>A0A2P5BYD7</accession>
<gene>
    <name evidence="2" type="ORF">PanWU01x14_199800</name>
</gene>
<proteinExistence type="predicted"/>
<protein>
    <submittedName>
        <fullName evidence="2">Uncharacterized protein</fullName>
    </submittedName>
</protein>
<reference evidence="3" key="1">
    <citation type="submission" date="2016-06" db="EMBL/GenBank/DDBJ databases">
        <title>Parallel loss of symbiosis genes in relatives of nitrogen-fixing non-legume Parasponia.</title>
        <authorList>
            <person name="Van Velzen R."/>
            <person name="Holmer R."/>
            <person name="Bu F."/>
            <person name="Rutten L."/>
            <person name="Van Zeijl A."/>
            <person name="Liu W."/>
            <person name="Santuari L."/>
            <person name="Cao Q."/>
            <person name="Sharma T."/>
            <person name="Shen D."/>
            <person name="Roswanjaya Y."/>
            <person name="Wardhani T."/>
            <person name="Kalhor M.S."/>
            <person name="Jansen J."/>
            <person name="Van den Hoogen J."/>
            <person name="Gungor B."/>
            <person name="Hartog M."/>
            <person name="Hontelez J."/>
            <person name="Verver J."/>
            <person name="Yang W.-C."/>
            <person name="Schijlen E."/>
            <person name="Repin R."/>
            <person name="Schilthuizen M."/>
            <person name="Schranz E."/>
            <person name="Heidstra R."/>
            <person name="Miyata K."/>
            <person name="Fedorova E."/>
            <person name="Kohlen W."/>
            <person name="Bisseling T."/>
            <person name="Smit S."/>
            <person name="Geurts R."/>
        </authorList>
    </citation>
    <scope>NUCLEOTIDE SEQUENCE [LARGE SCALE GENOMIC DNA]</scope>
    <source>
        <strain evidence="3">cv. WU1-14</strain>
    </source>
</reference>
<feature type="compositionally biased region" description="Basic and acidic residues" evidence="1">
    <location>
        <begin position="37"/>
        <end position="52"/>
    </location>
</feature>
<comment type="caution">
    <text evidence="2">The sequence shown here is derived from an EMBL/GenBank/DDBJ whole genome shotgun (WGS) entry which is preliminary data.</text>
</comment>
<evidence type="ECO:0000313" key="2">
    <source>
        <dbReference type="EMBL" id="PON53818.1"/>
    </source>
</evidence>
<dbReference type="EMBL" id="JXTB01000202">
    <property type="protein sequence ID" value="PON53818.1"/>
    <property type="molecule type" value="Genomic_DNA"/>
</dbReference>